<comment type="caution">
    <text evidence="2">The sequence shown here is derived from an EMBL/GenBank/DDBJ whole genome shotgun (WGS) entry which is preliminary data.</text>
</comment>
<dbReference type="EMBL" id="BGPR01113706">
    <property type="protein sequence ID" value="GBM98846.1"/>
    <property type="molecule type" value="Genomic_DNA"/>
</dbReference>
<evidence type="ECO:0000313" key="3">
    <source>
        <dbReference type="Proteomes" id="UP000499080"/>
    </source>
</evidence>
<proteinExistence type="predicted"/>
<sequence>MTDVLILSEPLSYDELINPVADLDSETISAENCRKQDEKPSGRRSEHRPSSLKQNKRTIQIYRHKEGLAVLCFRDRAYCLTNGTKSHVREHDGRYVASLLDQMKDMNVTRLYVTDVVSQIRWELIAQTLDKRHSLKKIPVENLRKVFGDCPVCRRNCVRWVAVCGINCIRKVKVEMI</sequence>
<keyword evidence="3" id="KW-1185">Reference proteome</keyword>
<dbReference type="AlphaFoldDB" id="A0A4Y2KB98"/>
<gene>
    <name evidence="2" type="ORF">AVEN_67113_1</name>
</gene>
<dbReference type="Proteomes" id="UP000499080">
    <property type="component" value="Unassembled WGS sequence"/>
</dbReference>
<name>A0A4Y2KB98_ARAVE</name>
<feature type="compositionally biased region" description="Basic and acidic residues" evidence="1">
    <location>
        <begin position="32"/>
        <end position="49"/>
    </location>
</feature>
<evidence type="ECO:0008006" key="4">
    <source>
        <dbReference type="Google" id="ProtNLM"/>
    </source>
</evidence>
<evidence type="ECO:0000313" key="2">
    <source>
        <dbReference type="EMBL" id="GBM98846.1"/>
    </source>
</evidence>
<accession>A0A4Y2KB98</accession>
<reference evidence="2 3" key="1">
    <citation type="journal article" date="2019" name="Sci. Rep.">
        <title>Orb-weaving spider Araneus ventricosus genome elucidates the spidroin gene catalogue.</title>
        <authorList>
            <person name="Kono N."/>
            <person name="Nakamura H."/>
            <person name="Ohtoshi R."/>
            <person name="Moran D.A.P."/>
            <person name="Shinohara A."/>
            <person name="Yoshida Y."/>
            <person name="Fujiwara M."/>
            <person name="Mori M."/>
            <person name="Tomita M."/>
            <person name="Arakawa K."/>
        </authorList>
    </citation>
    <scope>NUCLEOTIDE SEQUENCE [LARGE SCALE GENOMIC DNA]</scope>
</reference>
<organism evidence="2 3">
    <name type="scientific">Araneus ventricosus</name>
    <name type="common">Orbweaver spider</name>
    <name type="synonym">Epeira ventricosa</name>
    <dbReference type="NCBI Taxonomy" id="182803"/>
    <lineage>
        <taxon>Eukaryota</taxon>
        <taxon>Metazoa</taxon>
        <taxon>Ecdysozoa</taxon>
        <taxon>Arthropoda</taxon>
        <taxon>Chelicerata</taxon>
        <taxon>Arachnida</taxon>
        <taxon>Araneae</taxon>
        <taxon>Araneomorphae</taxon>
        <taxon>Entelegynae</taxon>
        <taxon>Araneoidea</taxon>
        <taxon>Araneidae</taxon>
        <taxon>Araneus</taxon>
    </lineage>
</organism>
<feature type="region of interest" description="Disordered" evidence="1">
    <location>
        <begin position="31"/>
        <end position="56"/>
    </location>
</feature>
<protein>
    <recommendedName>
        <fullName evidence="4">PiggyBac transposable element-derived protein domain-containing protein</fullName>
    </recommendedName>
</protein>
<evidence type="ECO:0000256" key="1">
    <source>
        <dbReference type="SAM" id="MobiDB-lite"/>
    </source>
</evidence>
<feature type="non-terminal residue" evidence="2">
    <location>
        <position position="177"/>
    </location>
</feature>